<evidence type="ECO:0000313" key="4">
    <source>
        <dbReference type="EMBL" id="CAH1116064.1"/>
    </source>
</evidence>
<dbReference type="InterPro" id="IPR011993">
    <property type="entry name" value="PH-like_dom_sf"/>
</dbReference>
<keyword evidence="1" id="KW-0597">Phosphoprotein</keyword>
<feature type="compositionally biased region" description="Basic and acidic residues" evidence="2">
    <location>
        <begin position="401"/>
        <end position="410"/>
    </location>
</feature>
<name>A0A9P0DCP6_PHACE</name>
<feature type="region of interest" description="Disordered" evidence="2">
    <location>
        <begin position="381"/>
        <end position="412"/>
    </location>
</feature>
<dbReference type="PROSITE" id="PS50003">
    <property type="entry name" value="PH_DOMAIN"/>
    <property type="match status" value="1"/>
</dbReference>
<gene>
    <name evidence="4" type="ORF">PHAECO_LOCUS871</name>
</gene>
<feature type="region of interest" description="Disordered" evidence="2">
    <location>
        <begin position="133"/>
        <end position="165"/>
    </location>
</feature>
<dbReference type="GO" id="GO:0042147">
    <property type="term" value="P:retrograde transport, endosome to Golgi"/>
    <property type="evidence" value="ECO:0007669"/>
    <property type="project" value="TreeGrafter"/>
</dbReference>
<protein>
    <recommendedName>
        <fullName evidence="3">PH domain-containing protein</fullName>
    </recommendedName>
</protein>
<sequence>MFCKVKKVHIRMEKNNSKISGYLEKKGKMKMISCYKKYWFVLEGGLLLYYRSKADYETISPCKGSINLGPPCNIKPCASTTGVFQIQTRTAAVTLRAENREEQNRWMQALMSEINPNKNQQRMSHFRYSMDDLQQKEPTETKKQTPPTNNHQRQNIPPKNEDPNSQITTDVIIQRLQKMGAQSCIPQGTPKKLPTARKTPREISQSIENLSRVLENTEYADLMQNSDYDVHSQTCNQSSDHIYERIKAELIDNTIYSVPDKSCRQKTKKYMTLPDKAYSSLRIRSLSDAKRPITFILENDTYSVSIHQKINEDHEEEIENKQQVTDALWVENDQYAYTNPRTDQNENEVIASDSSEENGYSEISELFQKPAENSEHALTLNTTIEHHEQKKKPSKSKTKEKRKDDGEKSGSKLVKRPSFLRRVWKRKGKHKTKENEADDVIYESVPSAVVEKLAAVNDGTAVQMLTELQNILESKMPIIIRQITSDVGSTINSPKSETSSDYKSESIIENDLYCDINDLQLQEIDSPPVPPKSRQIDTPYPFHDIPPNVRPIDLPAKKTTSPSDNLKSIDDILQDLEEEQPHNNNNNNNNNVKRLIKRFSDHEDPENEVVLRGGRQCQSHVYRDDIEQDELSRLLEELAKVASAPILKPGVTTSLDVSNLDDLELKKLLPGRRRRFSEPDYDVPRPHKSLTILPRTEANSEAIIGSTRFFGPILKPSDMVAISGESSDDPSTLNSITPDSLEASPVPKPKTDRDQRRETETEPTYYKSHHYYKFTDPKQYNNSRTSENCAKILQEPRRTSFIVENDIYDEVQCFHKVHKTDGHKRMEIPSEGNGCESEEFVDSLEVCKNEVSTGF</sequence>
<feature type="compositionally biased region" description="Basic and acidic residues" evidence="2">
    <location>
        <begin position="133"/>
        <end position="143"/>
    </location>
</feature>
<feature type="compositionally biased region" description="Basic residues" evidence="2">
    <location>
        <begin position="389"/>
        <end position="400"/>
    </location>
</feature>
<dbReference type="PANTHER" id="PTHR22902:SF27">
    <property type="entry name" value="PLECKSTRIN HOMOLOGY DOMAIN-CONTAINING FAMILY A MEMBER 3"/>
    <property type="match status" value="1"/>
</dbReference>
<dbReference type="Proteomes" id="UP001153737">
    <property type="component" value="Chromosome 1"/>
</dbReference>
<reference evidence="4" key="1">
    <citation type="submission" date="2022-01" db="EMBL/GenBank/DDBJ databases">
        <authorList>
            <person name="King R."/>
        </authorList>
    </citation>
    <scope>NUCLEOTIDE SEQUENCE</scope>
</reference>
<evidence type="ECO:0000256" key="1">
    <source>
        <dbReference type="ARBA" id="ARBA00022553"/>
    </source>
</evidence>
<dbReference type="Pfam" id="PF00169">
    <property type="entry name" value="PH"/>
    <property type="match status" value="1"/>
</dbReference>
<dbReference type="GO" id="GO:0005769">
    <property type="term" value="C:early endosome"/>
    <property type="evidence" value="ECO:0007669"/>
    <property type="project" value="TreeGrafter"/>
</dbReference>
<keyword evidence="5" id="KW-1185">Reference proteome</keyword>
<feature type="compositionally biased region" description="Basic and acidic residues" evidence="2">
    <location>
        <begin position="749"/>
        <end position="760"/>
    </location>
</feature>
<feature type="region of interest" description="Disordered" evidence="2">
    <location>
        <begin position="337"/>
        <end position="361"/>
    </location>
</feature>
<dbReference type="PANTHER" id="PTHR22902">
    <property type="entry name" value="SESQUIPEDALIAN"/>
    <property type="match status" value="1"/>
</dbReference>
<dbReference type="InterPro" id="IPR045188">
    <property type="entry name" value="Boi1/Boi2-like"/>
</dbReference>
<dbReference type="EMBL" id="OU896707">
    <property type="protein sequence ID" value="CAH1116064.1"/>
    <property type="molecule type" value="Genomic_DNA"/>
</dbReference>
<dbReference type="GO" id="GO:0005829">
    <property type="term" value="C:cytosol"/>
    <property type="evidence" value="ECO:0007669"/>
    <property type="project" value="GOC"/>
</dbReference>
<dbReference type="OrthoDB" id="2157866at2759"/>
<evidence type="ECO:0000313" key="5">
    <source>
        <dbReference type="Proteomes" id="UP001153737"/>
    </source>
</evidence>
<evidence type="ECO:0000259" key="3">
    <source>
        <dbReference type="PROSITE" id="PS50003"/>
    </source>
</evidence>
<feature type="domain" description="PH" evidence="3">
    <location>
        <begin position="16"/>
        <end position="115"/>
    </location>
</feature>
<dbReference type="Gene3D" id="2.30.29.30">
    <property type="entry name" value="Pleckstrin-homology domain (PH domain)/Phosphotyrosine-binding domain (PTB)"/>
    <property type="match status" value="1"/>
</dbReference>
<dbReference type="GO" id="GO:0055037">
    <property type="term" value="C:recycling endosome"/>
    <property type="evidence" value="ECO:0007669"/>
    <property type="project" value="TreeGrafter"/>
</dbReference>
<dbReference type="SUPFAM" id="SSF50729">
    <property type="entry name" value="PH domain-like"/>
    <property type="match status" value="1"/>
</dbReference>
<dbReference type="InterPro" id="IPR001849">
    <property type="entry name" value="PH_domain"/>
</dbReference>
<reference evidence="4" key="2">
    <citation type="submission" date="2022-10" db="EMBL/GenBank/DDBJ databases">
        <authorList>
            <consortium name="ENA_rothamsted_submissions"/>
            <consortium name="culmorum"/>
            <person name="King R."/>
        </authorList>
    </citation>
    <scope>NUCLEOTIDE SEQUENCE</scope>
</reference>
<feature type="region of interest" description="Disordered" evidence="2">
    <location>
        <begin position="721"/>
        <end position="768"/>
    </location>
</feature>
<organism evidence="4 5">
    <name type="scientific">Phaedon cochleariae</name>
    <name type="common">Mustard beetle</name>
    <dbReference type="NCBI Taxonomy" id="80249"/>
    <lineage>
        <taxon>Eukaryota</taxon>
        <taxon>Metazoa</taxon>
        <taxon>Ecdysozoa</taxon>
        <taxon>Arthropoda</taxon>
        <taxon>Hexapoda</taxon>
        <taxon>Insecta</taxon>
        <taxon>Pterygota</taxon>
        <taxon>Neoptera</taxon>
        <taxon>Endopterygota</taxon>
        <taxon>Coleoptera</taxon>
        <taxon>Polyphaga</taxon>
        <taxon>Cucujiformia</taxon>
        <taxon>Chrysomeloidea</taxon>
        <taxon>Chrysomelidae</taxon>
        <taxon>Chrysomelinae</taxon>
        <taxon>Chrysomelini</taxon>
        <taxon>Phaedon</taxon>
    </lineage>
</organism>
<dbReference type="GO" id="GO:0007032">
    <property type="term" value="P:endosome organization"/>
    <property type="evidence" value="ECO:0007669"/>
    <property type="project" value="TreeGrafter"/>
</dbReference>
<feature type="compositionally biased region" description="Polar residues" evidence="2">
    <location>
        <begin position="149"/>
        <end position="165"/>
    </location>
</feature>
<dbReference type="GO" id="GO:0001881">
    <property type="term" value="P:receptor recycling"/>
    <property type="evidence" value="ECO:0007669"/>
    <property type="project" value="TreeGrafter"/>
</dbReference>
<dbReference type="GO" id="GO:0005802">
    <property type="term" value="C:trans-Golgi network"/>
    <property type="evidence" value="ECO:0007669"/>
    <property type="project" value="TreeGrafter"/>
</dbReference>
<dbReference type="AlphaFoldDB" id="A0A9P0DCP6"/>
<dbReference type="SMART" id="SM00233">
    <property type="entry name" value="PH"/>
    <property type="match status" value="1"/>
</dbReference>
<dbReference type="CDD" id="cd00821">
    <property type="entry name" value="PH"/>
    <property type="match status" value="1"/>
</dbReference>
<proteinExistence type="predicted"/>
<feature type="compositionally biased region" description="Polar residues" evidence="2">
    <location>
        <begin position="729"/>
        <end position="738"/>
    </location>
</feature>
<evidence type="ECO:0000256" key="2">
    <source>
        <dbReference type="SAM" id="MobiDB-lite"/>
    </source>
</evidence>
<accession>A0A9P0DCP6</accession>